<evidence type="ECO:0000313" key="2">
    <source>
        <dbReference type="EMBL" id="QDU55784.1"/>
    </source>
</evidence>
<accession>A0A518AM37</accession>
<feature type="compositionally biased region" description="Polar residues" evidence="1">
    <location>
        <begin position="1"/>
        <end position="19"/>
    </location>
</feature>
<sequence>MIQQSDTLTDTQVALSSNTGGRGGDPSILDLSKLKDLRLLKKAILENWPIAPADRPAIVAAVGLIANDPASSERKARTATEILLLMVKRNQELDREIALLLSQTATECATKAPHQPQRV</sequence>
<dbReference type="EMBL" id="CP036278">
    <property type="protein sequence ID" value="QDU55784.1"/>
    <property type="molecule type" value="Genomic_DNA"/>
</dbReference>
<evidence type="ECO:0000256" key="1">
    <source>
        <dbReference type="SAM" id="MobiDB-lite"/>
    </source>
</evidence>
<reference evidence="2 3" key="1">
    <citation type="submission" date="2019-02" db="EMBL/GenBank/DDBJ databases">
        <title>Deep-cultivation of Planctomycetes and their phenomic and genomic characterization uncovers novel biology.</title>
        <authorList>
            <person name="Wiegand S."/>
            <person name="Jogler M."/>
            <person name="Boedeker C."/>
            <person name="Pinto D."/>
            <person name="Vollmers J."/>
            <person name="Rivas-Marin E."/>
            <person name="Kohn T."/>
            <person name="Peeters S.H."/>
            <person name="Heuer A."/>
            <person name="Rast P."/>
            <person name="Oberbeckmann S."/>
            <person name="Bunk B."/>
            <person name="Jeske O."/>
            <person name="Meyerdierks A."/>
            <person name="Storesund J.E."/>
            <person name="Kallscheuer N."/>
            <person name="Luecker S."/>
            <person name="Lage O.M."/>
            <person name="Pohl T."/>
            <person name="Merkel B.J."/>
            <person name="Hornburger P."/>
            <person name="Mueller R.-W."/>
            <person name="Bruemmer F."/>
            <person name="Labrenz M."/>
            <person name="Spormann A.M."/>
            <person name="Op den Camp H."/>
            <person name="Overmann J."/>
            <person name="Amann R."/>
            <person name="Jetten M.S.M."/>
            <person name="Mascher T."/>
            <person name="Medema M.H."/>
            <person name="Devos D.P."/>
            <person name="Kaster A.-K."/>
            <person name="Ovreas L."/>
            <person name="Rohde M."/>
            <person name="Galperin M.Y."/>
            <person name="Jogler C."/>
        </authorList>
    </citation>
    <scope>NUCLEOTIDE SEQUENCE [LARGE SCALE GENOMIC DNA]</scope>
    <source>
        <strain evidence="2 3">Pan181</strain>
    </source>
</reference>
<feature type="region of interest" description="Disordered" evidence="1">
    <location>
        <begin position="1"/>
        <end position="27"/>
    </location>
</feature>
<name>A0A518AM37_9BACT</name>
<gene>
    <name evidence="2" type="ORF">Pan181_19800</name>
</gene>
<proteinExistence type="predicted"/>
<dbReference type="KEGG" id="amuc:Pan181_19800"/>
<dbReference type="AlphaFoldDB" id="A0A518AM37"/>
<dbReference type="Proteomes" id="UP000315750">
    <property type="component" value="Chromosome"/>
</dbReference>
<protein>
    <submittedName>
        <fullName evidence="2">Uncharacterized protein</fullName>
    </submittedName>
</protein>
<keyword evidence="3" id="KW-1185">Reference proteome</keyword>
<dbReference type="RefSeq" id="WP_197529096.1">
    <property type="nucleotide sequence ID" value="NZ_CP036278.1"/>
</dbReference>
<evidence type="ECO:0000313" key="3">
    <source>
        <dbReference type="Proteomes" id="UP000315750"/>
    </source>
</evidence>
<organism evidence="2 3">
    <name type="scientific">Aeoliella mucimassa</name>
    <dbReference type="NCBI Taxonomy" id="2527972"/>
    <lineage>
        <taxon>Bacteria</taxon>
        <taxon>Pseudomonadati</taxon>
        <taxon>Planctomycetota</taxon>
        <taxon>Planctomycetia</taxon>
        <taxon>Pirellulales</taxon>
        <taxon>Lacipirellulaceae</taxon>
        <taxon>Aeoliella</taxon>
    </lineage>
</organism>